<dbReference type="SUPFAM" id="SSF50630">
    <property type="entry name" value="Acid proteases"/>
    <property type="match status" value="1"/>
</dbReference>
<dbReference type="Pfam" id="PF14543">
    <property type="entry name" value="TAXi_N"/>
    <property type="match status" value="1"/>
</dbReference>
<reference evidence="6" key="1">
    <citation type="submission" date="2020-10" db="EMBL/GenBank/DDBJ databases">
        <authorList>
            <person name="Han B."/>
            <person name="Lu T."/>
            <person name="Zhao Q."/>
            <person name="Huang X."/>
            <person name="Zhao Y."/>
        </authorList>
    </citation>
    <scope>NUCLEOTIDE SEQUENCE</scope>
</reference>
<dbReference type="Gene3D" id="2.40.70.10">
    <property type="entry name" value="Acid Proteases"/>
    <property type="match status" value="2"/>
</dbReference>
<feature type="signal peptide" evidence="4">
    <location>
        <begin position="1"/>
        <end position="22"/>
    </location>
</feature>
<feature type="compositionally biased region" description="Basic residues" evidence="3">
    <location>
        <begin position="235"/>
        <end position="246"/>
    </location>
</feature>
<dbReference type="PANTHER" id="PTHR13683:SF808">
    <property type="entry name" value="PEPTIDASE A1 DOMAIN-CONTAINING PROTEIN"/>
    <property type="match status" value="1"/>
</dbReference>
<dbReference type="InterPro" id="IPR001461">
    <property type="entry name" value="Aspartic_peptidase_A1"/>
</dbReference>
<feature type="active site" evidence="2">
    <location>
        <position position="161"/>
    </location>
</feature>
<dbReference type="Pfam" id="PF14541">
    <property type="entry name" value="TAXi_C"/>
    <property type="match status" value="1"/>
</dbReference>
<feature type="chain" id="PRO_5032345660" description="Peptidase A1 domain-containing protein" evidence="4">
    <location>
        <begin position="23"/>
        <end position="484"/>
    </location>
</feature>
<sequence length="484" mass="51441">MASQRSLVSVLVLCLLCGACAAAKRPYLSVSMDQLLRSKAHLDCPPWKKSVTSSGNKLTIPAVCGLPVPPPKCCDAFVRHVLNHDMNRLSTLVQRSSVSSSAAAPAPSADPFPGIPFGPAPSPRPRGIPFYPPHRDVLDTLEFVVTVGFGTPAQNYTLSIDTGSDVSWIQCLPLPGTATSSTTLSSTRPSPPPTPLSPAPTRSARPPAGSAATALASTRSSTAMARPPLGSCPTRRCRSPPRRHSPGSRSDAARQTSVSSAALMGWSASAARALSLSSQAAATFDAPPFSYCLPSYDTSHGYLTIGSTTPASNDKVQYTAMIQKKDYPSLYFVELVSIDIGGFILPVPPTVFTKDGTLFDSGTILTYLPPEAYTSLRDRFKFTMTQYKPAPAYDSLDTCYDFTGHNAIFLPAVSFKFSDGSVFDLSPVAILIYPDDTAPATGCFAFVPRPSTMPFNIIGNTQQRGTEVIYDVGAEKIGFGQFAC</sequence>
<keyword evidence="7" id="KW-1185">Reference proteome</keyword>
<dbReference type="EMBL" id="CAJGYO010000018">
    <property type="protein sequence ID" value="CAD6336832.1"/>
    <property type="molecule type" value="Genomic_DNA"/>
</dbReference>
<dbReference type="AlphaFoldDB" id="A0A811S3I3"/>
<accession>A0A811S3I3</accession>
<evidence type="ECO:0000313" key="7">
    <source>
        <dbReference type="Proteomes" id="UP000604825"/>
    </source>
</evidence>
<dbReference type="PRINTS" id="PR00792">
    <property type="entry name" value="PEPSIN"/>
</dbReference>
<comment type="caution">
    <text evidence="6">The sequence shown here is derived from an EMBL/GenBank/DDBJ whole genome shotgun (WGS) entry which is preliminary data.</text>
</comment>
<feature type="region of interest" description="Disordered" evidence="3">
    <location>
        <begin position="178"/>
        <end position="256"/>
    </location>
</feature>
<dbReference type="PANTHER" id="PTHR13683">
    <property type="entry name" value="ASPARTYL PROTEASES"/>
    <property type="match status" value="1"/>
</dbReference>
<feature type="compositionally biased region" description="Pro residues" evidence="3">
    <location>
        <begin position="189"/>
        <end position="198"/>
    </location>
</feature>
<feature type="compositionally biased region" description="Pro residues" evidence="3">
    <location>
        <begin position="108"/>
        <end position="131"/>
    </location>
</feature>
<dbReference type="InterPro" id="IPR032861">
    <property type="entry name" value="TAXi_N"/>
</dbReference>
<dbReference type="OrthoDB" id="2747330at2759"/>
<evidence type="ECO:0000256" key="1">
    <source>
        <dbReference type="ARBA" id="ARBA00007447"/>
    </source>
</evidence>
<evidence type="ECO:0000256" key="2">
    <source>
        <dbReference type="PIRSR" id="PIRSR601461-1"/>
    </source>
</evidence>
<evidence type="ECO:0000259" key="5">
    <source>
        <dbReference type="PROSITE" id="PS51767"/>
    </source>
</evidence>
<comment type="similarity">
    <text evidence="1">Belongs to the peptidase A1 family.</text>
</comment>
<feature type="compositionally biased region" description="Low complexity" evidence="3">
    <location>
        <begin position="199"/>
        <end position="234"/>
    </location>
</feature>
<dbReference type="PROSITE" id="PS51767">
    <property type="entry name" value="PEPTIDASE_A1"/>
    <property type="match status" value="1"/>
</dbReference>
<feature type="region of interest" description="Disordered" evidence="3">
    <location>
        <begin position="102"/>
        <end position="131"/>
    </location>
</feature>
<organism evidence="6 7">
    <name type="scientific">Miscanthus lutarioriparius</name>
    <dbReference type="NCBI Taxonomy" id="422564"/>
    <lineage>
        <taxon>Eukaryota</taxon>
        <taxon>Viridiplantae</taxon>
        <taxon>Streptophyta</taxon>
        <taxon>Embryophyta</taxon>
        <taxon>Tracheophyta</taxon>
        <taxon>Spermatophyta</taxon>
        <taxon>Magnoliopsida</taxon>
        <taxon>Liliopsida</taxon>
        <taxon>Poales</taxon>
        <taxon>Poaceae</taxon>
        <taxon>PACMAD clade</taxon>
        <taxon>Panicoideae</taxon>
        <taxon>Andropogonodae</taxon>
        <taxon>Andropogoneae</taxon>
        <taxon>Saccharinae</taxon>
        <taxon>Miscanthus</taxon>
    </lineage>
</organism>
<protein>
    <recommendedName>
        <fullName evidence="5">Peptidase A1 domain-containing protein</fullName>
    </recommendedName>
</protein>
<evidence type="ECO:0000313" key="6">
    <source>
        <dbReference type="EMBL" id="CAD6336832.1"/>
    </source>
</evidence>
<proteinExistence type="inferred from homology"/>
<dbReference type="FunFam" id="2.40.70.10:FF:000049">
    <property type="entry name" value="Aspartyl protease AED1"/>
    <property type="match status" value="1"/>
</dbReference>
<feature type="compositionally biased region" description="Low complexity" evidence="3">
    <location>
        <begin position="178"/>
        <end position="188"/>
    </location>
</feature>
<dbReference type="InterPro" id="IPR033121">
    <property type="entry name" value="PEPTIDASE_A1"/>
</dbReference>
<feature type="domain" description="Peptidase A1" evidence="5">
    <location>
        <begin position="143"/>
        <end position="480"/>
    </location>
</feature>
<dbReference type="GO" id="GO:0004190">
    <property type="term" value="F:aspartic-type endopeptidase activity"/>
    <property type="evidence" value="ECO:0007669"/>
    <property type="project" value="InterPro"/>
</dbReference>
<dbReference type="Proteomes" id="UP000604825">
    <property type="component" value="Unassembled WGS sequence"/>
</dbReference>
<keyword evidence="4" id="KW-0732">Signal</keyword>
<dbReference type="InterPro" id="IPR032799">
    <property type="entry name" value="TAXi_C"/>
</dbReference>
<dbReference type="GO" id="GO:0006508">
    <property type="term" value="P:proteolysis"/>
    <property type="evidence" value="ECO:0007669"/>
    <property type="project" value="InterPro"/>
</dbReference>
<gene>
    <name evidence="6" type="ORF">NCGR_LOCUS60930</name>
</gene>
<evidence type="ECO:0000256" key="4">
    <source>
        <dbReference type="SAM" id="SignalP"/>
    </source>
</evidence>
<evidence type="ECO:0000256" key="3">
    <source>
        <dbReference type="SAM" id="MobiDB-lite"/>
    </source>
</evidence>
<dbReference type="InterPro" id="IPR021109">
    <property type="entry name" value="Peptidase_aspartic_dom_sf"/>
</dbReference>
<feature type="active site" evidence="2">
    <location>
        <position position="360"/>
    </location>
</feature>
<name>A0A811S3I3_9POAL</name>